<dbReference type="SUPFAM" id="SSF53271">
    <property type="entry name" value="PRTase-like"/>
    <property type="match status" value="1"/>
</dbReference>
<reference evidence="2" key="1">
    <citation type="journal article" date="2015" name="Nature">
        <title>Complex archaea that bridge the gap between prokaryotes and eukaryotes.</title>
        <authorList>
            <person name="Spang A."/>
            <person name="Saw J.H."/>
            <person name="Jorgensen S.L."/>
            <person name="Zaremba-Niedzwiedzka K."/>
            <person name="Martijn J."/>
            <person name="Lind A.E."/>
            <person name="van Eijk R."/>
            <person name="Schleper C."/>
            <person name="Guy L."/>
            <person name="Ettema T.J."/>
        </authorList>
    </citation>
    <scope>NUCLEOTIDE SEQUENCE</scope>
</reference>
<name>A0A0F8WQM7_9ZZZZ</name>
<dbReference type="Gene3D" id="3.40.50.2020">
    <property type="match status" value="1"/>
</dbReference>
<protein>
    <recommendedName>
        <fullName evidence="1">Phosphoribosyltransferase domain-containing protein</fullName>
    </recommendedName>
</protein>
<evidence type="ECO:0000313" key="2">
    <source>
        <dbReference type="EMBL" id="KKK59242.1"/>
    </source>
</evidence>
<comment type="caution">
    <text evidence="2">The sequence shown here is derived from an EMBL/GenBank/DDBJ whole genome shotgun (WGS) entry which is preliminary data.</text>
</comment>
<accession>A0A0F8WQM7</accession>
<sequence>AIACVGVSGLLLAPMVALILKKHLAVIRKPSDLKEGVNHSQWAVETSMDSDERWLFLDDLIASGNTLHMVRDTMQKMGHPKEAATYLYCVDDYRKTGDEFNYWESDREQITATDVGNPA</sequence>
<feature type="domain" description="Phosphoribosyltransferase" evidence="1">
    <location>
        <begin position="1"/>
        <end position="90"/>
    </location>
</feature>
<dbReference type="AlphaFoldDB" id="A0A0F8WQM7"/>
<evidence type="ECO:0000259" key="1">
    <source>
        <dbReference type="Pfam" id="PF00156"/>
    </source>
</evidence>
<dbReference type="EMBL" id="LAZR01063579">
    <property type="protein sequence ID" value="KKK59242.1"/>
    <property type="molecule type" value="Genomic_DNA"/>
</dbReference>
<gene>
    <name evidence="2" type="ORF">LCGC14_3036370</name>
</gene>
<organism evidence="2">
    <name type="scientific">marine sediment metagenome</name>
    <dbReference type="NCBI Taxonomy" id="412755"/>
    <lineage>
        <taxon>unclassified sequences</taxon>
        <taxon>metagenomes</taxon>
        <taxon>ecological metagenomes</taxon>
    </lineage>
</organism>
<dbReference type="CDD" id="cd06223">
    <property type="entry name" value="PRTases_typeI"/>
    <property type="match status" value="1"/>
</dbReference>
<feature type="non-terminal residue" evidence="2">
    <location>
        <position position="1"/>
    </location>
</feature>
<proteinExistence type="predicted"/>
<dbReference type="Pfam" id="PF00156">
    <property type="entry name" value="Pribosyltran"/>
    <property type="match status" value="1"/>
</dbReference>
<dbReference type="InterPro" id="IPR029057">
    <property type="entry name" value="PRTase-like"/>
</dbReference>
<dbReference type="InterPro" id="IPR000836">
    <property type="entry name" value="PRTase_dom"/>
</dbReference>